<name>A0A133S2A1_9FIRM</name>
<sequence>MQITVNGKMQQITHSQLDAVLEELGYAHIRCVVEMNGNIINPNSYTTTIVTDADRLEIVSFVGGG</sequence>
<dbReference type="InterPro" id="IPR003749">
    <property type="entry name" value="ThiS/MoaD-like"/>
</dbReference>
<accession>A0A133S2A1</accession>
<gene>
    <name evidence="1" type="ORF">HMPREF3233_01624</name>
</gene>
<evidence type="ECO:0000313" key="2">
    <source>
        <dbReference type="Proteomes" id="UP000070226"/>
    </source>
</evidence>
<dbReference type="InterPro" id="IPR016155">
    <property type="entry name" value="Mopterin_synth/thiamin_S_b"/>
</dbReference>
<organism evidence="1">
    <name type="scientific">Veillonella atypica</name>
    <dbReference type="NCBI Taxonomy" id="39777"/>
    <lineage>
        <taxon>Bacteria</taxon>
        <taxon>Bacillati</taxon>
        <taxon>Bacillota</taxon>
        <taxon>Negativicutes</taxon>
        <taxon>Veillonellales</taxon>
        <taxon>Veillonellaceae</taxon>
        <taxon>Veillonella</taxon>
    </lineage>
</organism>
<dbReference type="Pfam" id="PF02597">
    <property type="entry name" value="ThiS"/>
    <property type="match status" value="1"/>
</dbReference>
<dbReference type="InterPro" id="IPR010035">
    <property type="entry name" value="Thi_S"/>
</dbReference>
<dbReference type="CDD" id="cd00565">
    <property type="entry name" value="Ubl_ThiS"/>
    <property type="match status" value="1"/>
</dbReference>
<dbReference type="NCBIfam" id="TIGR01683">
    <property type="entry name" value="thiS"/>
    <property type="match status" value="1"/>
</dbReference>
<dbReference type="PATRIC" id="fig|39777.7.peg.1591"/>
<dbReference type="AlphaFoldDB" id="A0A133S2A1"/>
<dbReference type="PANTHER" id="PTHR34472">
    <property type="entry name" value="SULFUR CARRIER PROTEIN THIS"/>
    <property type="match status" value="1"/>
</dbReference>
<dbReference type="Gene3D" id="3.10.20.30">
    <property type="match status" value="1"/>
</dbReference>
<protein>
    <submittedName>
        <fullName evidence="1">Thiamine biosynthesis protein ThiS</fullName>
    </submittedName>
</protein>
<dbReference type="Proteomes" id="UP000070226">
    <property type="component" value="Unassembled WGS sequence"/>
</dbReference>
<comment type="caution">
    <text evidence="1">The sequence shown here is derived from an EMBL/GenBank/DDBJ whole genome shotgun (WGS) entry which is preliminary data.</text>
</comment>
<proteinExistence type="predicted"/>
<evidence type="ECO:0000313" key="1">
    <source>
        <dbReference type="EMBL" id="KXA62442.1"/>
    </source>
</evidence>
<dbReference type="PANTHER" id="PTHR34472:SF1">
    <property type="entry name" value="SULFUR CARRIER PROTEIN THIS"/>
    <property type="match status" value="1"/>
</dbReference>
<dbReference type="EMBL" id="LRQT01000091">
    <property type="protein sequence ID" value="KXA62442.1"/>
    <property type="molecule type" value="Genomic_DNA"/>
</dbReference>
<dbReference type="SUPFAM" id="SSF54285">
    <property type="entry name" value="MoaD/ThiS"/>
    <property type="match status" value="1"/>
</dbReference>
<dbReference type="RefSeq" id="WP_060807837.1">
    <property type="nucleotide sequence ID" value="NZ_KQ958120.1"/>
</dbReference>
<dbReference type="InterPro" id="IPR012675">
    <property type="entry name" value="Beta-grasp_dom_sf"/>
</dbReference>
<reference evidence="1 2" key="1">
    <citation type="submission" date="2016-01" db="EMBL/GenBank/DDBJ databases">
        <authorList>
            <person name="Oliw E.H."/>
        </authorList>
    </citation>
    <scope>NUCLEOTIDE SEQUENCE [LARGE SCALE GENOMIC DNA]</scope>
    <source>
        <strain evidence="1 2">CMW7756B</strain>
    </source>
</reference>